<dbReference type="Pfam" id="PF07992">
    <property type="entry name" value="Pyr_redox_2"/>
    <property type="match status" value="1"/>
</dbReference>
<feature type="domain" description="FAD/NAD(P)-binding" evidence="11">
    <location>
        <begin position="14"/>
        <end position="180"/>
    </location>
</feature>
<dbReference type="AlphaFoldDB" id="A0AB34JMJ3"/>
<evidence type="ECO:0000256" key="4">
    <source>
        <dbReference type="ARBA" id="ARBA00022827"/>
    </source>
</evidence>
<dbReference type="InterPro" id="IPR036188">
    <property type="entry name" value="FAD/NAD-bd_sf"/>
</dbReference>
<dbReference type="Gene3D" id="3.40.50.720">
    <property type="entry name" value="NAD(P)-binding Rossmann-like Domain"/>
    <property type="match status" value="1"/>
</dbReference>
<dbReference type="PIRSF" id="PIRSF000362">
    <property type="entry name" value="FNR"/>
    <property type="match status" value="1"/>
</dbReference>
<keyword evidence="5 8" id="KW-0521">NADP</keyword>
<keyword evidence="13" id="KW-1185">Reference proteome</keyword>
<comment type="subcellular location">
    <subcellularLocation>
        <location evidence="8">Mitochondrion</location>
    </subcellularLocation>
</comment>
<gene>
    <name evidence="12" type="ORF">AB1Y20_017249</name>
</gene>
<comment type="caution">
    <text evidence="12">The sequence shown here is derived from an EMBL/GenBank/DDBJ whole genome shotgun (WGS) entry which is preliminary data.</text>
</comment>
<dbReference type="SUPFAM" id="SSF51971">
    <property type="entry name" value="Nucleotide-binding domain"/>
    <property type="match status" value="2"/>
</dbReference>
<dbReference type="PANTHER" id="PTHR48467">
    <property type="entry name" value="GLUTAMATE SYNTHASE 1 [NADH], CHLOROPLASTIC-LIKE"/>
    <property type="match status" value="1"/>
</dbReference>
<keyword evidence="4 8" id="KW-0274">FAD</keyword>
<dbReference type="InterPro" id="IPR023753">
    <property type="entry name" value="FAD/NAD-binding_dom"/>
</dbReference>
<feature type="binding site" evidence="9">
    <location>
        <position position="88"/>
    </location>
    <ligand>
        <name>FAD</name>
        <dbReference type="ChEBI" id="CHEBI:57692"/>
    </ligand>
</feature>
<comment type="cofactor">
    <cofactor evidence="1 8 9">
        <name>FAD</name>
        <dbReference type="ChEBI" id="CHEBI:57692"/>
    </cofactor>
</comment>
<evidence type="ECO:0000256" key="3">
    <source>
        <dbReference type="ARBA" id="ARBA00022630"/>
    </source>
</evidence>
<comment type="similarity">
    <text evidence="2 8">Belongs to the ferredoxin--NADP reductase type 1 family.</text>
</comment>
<evidence type="ECO:0000256" key="9">
    <source>
        <dbReference type="PIRSR" id="PIRSR000362-1"/>
    </source>
</evidence>
<feature type="binding site" evidence="9">
    <location>
        <position position="52"/>
    </location>
    <ligand>
        <name>FAD</name>
        <dbReference type="ChEBI" id="CHEBI:57692"/>
    </ligand>
</feature>
<dbReference type="PRINTS" id="PR00419">
    <property type="entry name" value="ADXRDTASE"/>
</dbReference>
<feature type="binding site" evidence="10">
    <location>
        <position position="222"/>
    </location>
    <ligand>
        <name>NADP(+)</name>
        <dbReference type="ChEBI" id="CHEBI:58349"/>
    </ligand>
</feature>
<evidence type="ECO:0000256" key="5">
    <source>
        <dbReference type="ARBA" id="ARBA00022857"/>
    </source>
</evidence>
<keyword evidence="6 8" id="KW-0560">Oxidoreductase</keyword>
<dbReference type="PANTHER" id="PTHR48467:SF1">
    <property type="entry name" value="GLUTAMATE SYNTHASE 1 [NADH], CHLOROPLASTIC-LIKE"/>
    <property type="match status" value="1"/>
</dbReference>
<keyword evidence="3 8" id="KW-0285">Flavoprotein</keyword>
<feature type="binding site" evidence="10">
    <location>
        <begin position="166"/>
        <end position="169"/>
    </location>
    <ligand>
        <name>NADP(+)</name>
        <dbReference type="ChEBI" id="CHEBI:58349"/>
    </ligand>
</feature>
<dbReference type="InterPro" id="IPR021163">
    <property type="entry name" value="Ferredox_Rdtase_adrenod"/>
</dbReference>
<organism evidence="12 13">
    <name type="scientific">Prymnesium parvum</name>
    <name type="common">Toxic golden alga</name>
    <dbReference type="NCBI Taxonomy" id="97485"/>
    <lineage>
        <taxon>Eukaryota</taxon>
        <taxon>Haptista</taxon>
        <taxon>Haptophyta</taxon>
        <taxon>Prymnesiophyceae</taxon>
        <taxon>Prymnesiales</taxon>
        <taxon>Prymnesiaceae</taxon>
        <taxon>Prymnesium</taxon>
    </lineage>
</organism>
<dbReference type="GO" id="GO:0016491">
    <property type="term" value="F:oxidoreductase activity"/>
    <property type="evidence" value="ECO:0007669"/>
    <property type="project" value="UniProtKB-KW"/>
</dbReference>
<reference evidence="12 13" key="1">
    <citation type="journal article" date="2024" name="Science">
        <title>Giant polyketide synthase enzymes in the biosynthesis of giant marine polyether toxins.</title>
        <authorList>
            <person name="Fallon T.R."/>
            <person name="Shende V.V."/>
            <person name="Wierzbicki I.H."/>
            <person name="Pendleton A.L."/>
            <person name="Watervoot N.F."/>
            <person name="Auber R.P."/>
            <person name="Gonzalez D.J."/>
            <person name="Wisecaver J.H."/>
            <person name="Moore B.S."/>
        </authorList>
    </citation>
    <scope>NUCLEOTIDE SEQUENCE [LARGE SCALE GENOMIC DNA]</scope>
    <source>
        <strain evidence="12 13">12B1</strain>
    </source>
</reference>
<keyword evidence="8" id="KW-0496">Mitochondrion</keyword>
<dbReference type="EMBL" id="JBGBPQ010000006">
    <property type="protein sequence ID" value="KAL1522253.1"/>
    <property type="molecule type" value="Genomic_DNA"/>
</dbReference>
<evidence type="ECO:0000256" key="1">
    <source>
        <dbReference type="ARBA" id="ARBA00001974"/>
    </source>
</evidence>
<evidence type="ECO:0000256" key="8">
    <source>
        <dbReference type="PIRNR" id="PIRNR000362"/>
    </source>
</evidence>
<evidence type="ECO:0000313" key="12">
    <source>
        <dbReference type="EMBL" id="KAL1522253.1"/>
    </source>
</evidence>
<evidence type="ECO:0000256" key="6">
    <source>
        <dbReference type="ARBA" id="ARBA00023002"/>
    </source>
</evidence>
<dbReference type="Gene3D" id="3.50.50.60">
    <property type="entry name" value="FAD/NAD(P)-binding domain"/>
    <property type="match status" value="1"/>
</dbReference>
<feature type="binding site" evidence="10">
    <location>
        <begin position="210"/>
        <end position="211"/>
    </location>
    <ligand>
        <name>NADP(+)</name>
        <dbReference type="ChEBI" id="CHEBI:58349"/>
    </ligand>
</feature>
<feature type="binding site" evidence="10">
    <location>
        <position position="386"/>
    </location>
    <ligand>
        <name>NADP(+)</name>
        <dbReference type="ChEBI" id="CHEBI:58349"/>
    </ligand>
</feature>
<evidence type="ECO:0000256" key="2">
    <source>
        <dbReference type="ARBA" id="ARBA00008312"/>
    </source>
</evidence>
<dbReference type="Proteomes" id="UP001515480">
    <property type="component" value="Unassembled WGS sequence"/>
</dbReference>
<sequence length="471" mass="49986">MLRRLSGGAAAKWRVAVVGSGPAGFYTADQLLKGDPGVHVDIYERLPVPFGLVRYGVAPDHQTVKHVTRRFTQIASDERCRLIGNVSVGMPDPSATAAHLPLPALREAYDGVILSYGASADRALGVSGEGLAGVCSARSFVEWYNGHPDGEPFDLSKVETAVVVGNGNVALDCARILCATPDELQGSDVAARAAAELARSSVRQVVLLGRRAPLHAAFTIKELRELTKRAGCRLTLEAEADAFSEAVVAAAAREGARSRLLELMRKVATPADGEEENRPKTIRLQFQRSPKAFVPSASDPRAVGGVTVCRTALEGPPSAAQRAVEIDGSEYELPCELAMRSVGYKSLPIDGAPFDEKRGIVPNSLGRVAGENGLYVAGWLKRGPSGVILTNVNDAAETAASVLEDWRAGVLGAARGGANAIDALLAEQGKPIVGFDGWRRVDEEEVRRGALVNKAREKVVSKAEMLEIAMK</sequence>
<evidence type="ECO:0000256" key="7">
    <source>
        <dbReference type="ARBA" id="ARBA00048933"/>
    </source>
</evidence>
<dbReference type="InterPro" id="IPR055275">
    <property type="entry name" value="Ferredox_Rdtase"/>
</dbReference>
<comment type="catalytic activity">
    <reaction evidence="7 8">
        <text>2 reduced [adrenodoxin] + NADP(+) + H(+) = 2 oxidized [adrenodoxin] + NADPH</text>
        <dbReference type="Rhea" id="RHEA:42312"/>
        <dbReference type="Rhea" id="RHEA-COMP:9998"/>
        <dbReference type="Rhea" id="RHEA-COMP:9999"/>
        <dbReference type="ChEBI" id="CHEBI:15378"/>
        <dbReference type="ChEBI" id="CHEBI:33737"/>
        <dbReference type="ChEBI" id="CHEBI:33738"/>
        <dbReference type="ChEBI" id="CHEBI:57783"/>
        <dbReference type="ChEBI" id="CHEBI:58349"/>
        <dbReference type="EC" id="1.18.1.6"/>
    </reaction>
</comment>
<feature type="binding site" evidence="9">
    <location>
        <position position="379"/>
    </location>
    <ligand>
        <name>FAD</name>
        <dbReference type="ChEBI" id="CHEBI:57692"/>
    </ligand>
</feature>
<evidence type="ECO:0000256" key="10">
    <source>
        <dbReference type="PIRSR" id="PIRSR000362-2"/>
    </source>
</evidence>
<evidence type="ECO:0000259" key="11">
    <source>
        <dbReference type="Pfam" id="PF07992"/>
    </source>
</evidence>
<proteinExistence type="inferred from homology"/>
<dbReference type="GO" id="GO:0005739">
    <property type="term" value="C:mitochondrion"/>
    <property type="evidence" value="ECO:0007669"/>
    <property type="project" value="UniProtKB-SubCell"/>
</dbReference>
<feature type="binding site" evidence="9">
    <location>
        <begin position="386"/>
        <end position="388"/>
    </location>
    <ligand>
        <name>FAD</name>
        <dbReference type="ChEBI" id="CHEBI:57692"/>
    </ligand>
</feature>
<feature type="binding site" evidence="9">
    <location>
        <position position="23"/>
    </location>
    <ligand>
        <name>FAD</name>
        <dbReference type="ChEBI" id="CHEBI:57692"/>
    </ligand>
</feature>
<evidence type="ECO:0000313" key="13">
    <source>
        <dbReference type="Proteomes" id="UP001515480"/>
    </source>
</evidence>
<accession>A0AB34JMJ3</accession>
<protein>
    <recommendedName>
        <fullName evidence="8">NADPH:adrenodoxin oxidoreductase, mitochondrial</fullName>
        <ecNumber evidence="8">1.18.1.6</ecNumber>
    </recommendedName>
</protein>
<feature type="binding site" evidence="9">
    <location>
        <position position="44"/>
    </location>
    <ligand>
        <name>FAD</name>
        <dbReference type="ChEBI" id="CHEBI:57692"/>
    </ligand>
</feature>
<name>A0AB34JMJ3_PRYPA</name>
<dbReference type="EC" id="1.18.1.6" evidence="8"/>